<gene>
    <name evidence="2" type="ORF">M514_08467</name>
</gene>
<organism evidence="2">
    <name type="scientific">Trichuris suis</name>
    <name type="common">pig whipworm</name>
    <dbReference type="NCBI Taxonomy" id="68888"/>
    <lineage>
        <taxon>Eukaryota</taxon>
        <taxon>Metazoa</taxon>
        <taxon>Ecdysozoa</taxon>
        <taxon>Nematoda</taxon>
        <taxon>Enoplea</taxon>
        <taxon>Dorylaimia</taxon>
        <taxon>Trichinellida</taxon>
        <taxon>Trichuridae</taxon>
        <taxon>Trichuris</taxon>
    </lineage>
</organism>
<feature type="region of interest" description="Disordered" evidence="1">
    <location>
        <begin position="70"/>
        <end position="142"/>
    </location>
</feature>
<proteinExistence type="predicted"/>
<accession>A0A085MV95</accession>
<feature type="compositionally biased region" description="Basic and acidic residues" evidence="1">
    <location>
        <begin position="110"/>
        <end position="121"/>
    </location>
</feature>
<reference evidence="2" key="1">
    <citation type="journal article" date="2014" name="Nat. Genet.">
        <title>Genome and transcriptome of the porcine whipworm Trichuris suis.</title>
        <authorList>
            <person name="Jex A.R."/>
            <person name="Nejsum P."/>
            <person name="Schwarz E.M."/>
            <person name="Hu L."/>
            <person name="Young N.D."/>
            <person name="Hall R.S."/>
            <person name="Korhonen P.K."/>
            <person name="Liao S."/>
            <person name="Thamsborg S."/>
            <person name="Xia J."/>
            <person name="Xu P."/>
            <person name="Wang S."/>
            <person name="Scheerlinck J.P."/>
            <person name="Hofmann A."/>
            <person name="Sternberg P.W."/>
            <person name="Wang J."/>
            <person name="Gasser R.B."/>
        </authorList>
    </citation>
    <scope>NUCLEOTIDE SEQUENCE [LARGE SCALE GENOMIC DNA]</scope>
    <source>
        <strain evidence="2">DCEP-RM93F</strain>
    </source>
</reference>
<protein>
    <submittedName>
        <fullName evidence="2">Uncharacterized protein</fullName>
    </submittedName>
</protein>
<name>A0A085MV95_9BILA</name>
<dbReference type="EMBL" id="KL367634">
    <property type="protein sequence ID" value="KFD61141.1"/>
    <property type="molecule type" value="Genomic_DNA"/>
</dbReference>
<evidence type="ECO:0000256" key="1">
    <source>
        <dbReference type="SAM" id="MobiDB-lite"/>
    </source>
</evidence>
<dbReference type="AlphaFoldDB" id="A0A085MV95"/>
<sequence length="142" mass="16013">MTFTGKITRSAAAAKEYLVKPSQLSPLRHQHPISRSNNCELRPTKQISTDSVSKMPSFNIRQDEPIVGNRIWHSEGQKTDGNEQASKRDELGKLDEWPQINVNEPMEMDQEGRTKLKELKGGKLTKSNRPSTARNDSESRPG</sequence>
<feature type="compositionally biased region" description="Basic and acidic residues" evidence="1">
    <location>
        <begin position="72"/>
        <end position="96"/>
    </location>
</feature>
<evidence type="ECO:0000313" key="2">
    <source>
        <dbReference type="EMBL" id="KFD61141.1"/>
    </source>
</evidence>
<dbReference type="Proteomes" id="UP000030758">
    <property type="component" value="Unassembled WGS sequence"/>
</dbReference>